<evidence type="ECO:0000259" key="3">
    <source>
        <dbReference type="Pfam" id="PF01156"/>
    </source>
</evidence>
<dbReference type="InterPro" id="IPR052775">
    <property type="entry name" value="IUN_hydrolase"/>
</dbReference>
<gene>
    <name evidence="4" type="ORF">ET33_05025</name>
</gene>
<proteinExistence type="predicted"/>
<dbReference type="InterPro" id="IPR015910">
    <property type="entry name" value="I/U_nuclsd_hydro_CS"/>
</dbReference>
<dbReference type="PROSITE" id="PS01247">
    <property type="entry name" value="IUNH"/>
    <property type="match status" value="1"/>
</dbReference>
<dbReference type="SUPFAM" id="SSF53590">
    <property type="entry name" value="Nucleoside hydrolase"/>
    <property type="match status" value="1"/>
</dbReference>
<evidence type="ECO:0000256" key="1">
    <source>
        <dbReference type="ARBA" id="ARBA00022801"/>
    </source>
</evidence>
<dbReference type="AlphaFoldDB" id="A0A081P2Y6"/>
<accession>A0A081P2Y6</accession>
<keyword evidence="1" id="KW-0378">Hydrolase</keyword>
<dbReference type="RefSeq" id="WP_036683439.1">
    <property type="nucleotide sequence ID" value="NZ_FYEP01000020.1"/>
</dbReference>
<dbReference type="GO" id="GO:0016799">
    <property type="term" value="F:hydrolase activity, hydrolyzing N-glycosyl compounds"/>
    <property type="evidence" value="ECO:0007669"/>
    <property type="project" value="InterPro"/>
</dbReference>
<dbReference type="eggNOG" id="COG1957">
    <property type="taxonomic scope" value="Bacteria"/>
</dbReference>
<comment type="caution">
    <text evidence="4">The sequence shown here is derived from an EMBL/GenBank/DDBJ whole genome shotgun (WGS) entry which is preliminary data.</text>
</comment>
<organism evidence="4 5">
    <name type="scientific">Paenibacillus tyrfis</name>
    <dbReference type="NCBI Taxonomy" id="1501230"/>
    <lineage>
        <taxon>Bacteria</taxon>
        <taxon>Bacillati</taxon>
        <taxon>Bacillota</taxon>
        <taxon>Bacilli</taxon>
        <taxon>Bacillales</taxon>
        <taxon>Paenibacillaceae</taxon>
        <taxon>Paenibacillus</taxon>
    </lineage>
</organism>
<dbReference type="Proteomes" id="UP000028123">
    <property type="component" value="Unassembled WGS sequence"/>
</dbReference>
<dbReference type="PANTHER" id="PTHR46190:SF1">
    <property type="entry name" value="SI:CH211-201H21.5"/>
    <property type="match status" value="1"/>
</dbReference>
<dbReference type="EMBL" id="JNVM01000012">
    <property type="protein sequence ID" value="KEQ25059.1"/>
    <property type="molecule type" value="Genomic_DNA"/>
</dbReference>
<name>A0A081P2Y6_9BACL</name>
<dbReference type="OrthoDB" id="9797882at2"/>
<evidence type="ECO:0000256" key="2">
    <source>
        <dbReference type="ARBA" id="ARBA00023295"/>
    </source>
</evidence>
<keyword evidence="2" id="KW-0326">Glycosidase</keyword>
<protein>
    <recommendedName>
        <fullName evidence="3">Inosine/uridine-preferring nucleoside hydrolase domain-containing protein</fullName>
    </recommendedName>
</protein>
<keyword evidence="5" id="KW-1185">Reference proteome</keyword>
<dbReference type="Pfam" id="PF01156">
    <property type="entry name" value="IU_nuc_hydro"/>
    <property type="match status" value="1"/>
</dbReference>
<dbReference type="InterPro" id="IPR036452">
    <property type="entry name" value="Ribo_hydro-like"/>
</dbReference>
<dbReference type="PANTHER" id="PTHR46190">
    <property type="entry name" value="SI:CH211-201H21.5-RELATED"/>
    <property type="match status" value="1"/>
</dbReference>
<reference evidence="4 5" key="1">
    <citation type="submission" date="2014-06" db="EMBL/GenBank/DDBJ databases">
        <title>Draft genome sequence of Paenibacillus sp. MSt1.</title>
        <authorList>
            <person name="Aw Y.K."/>
            <person name="Ong K.S."/>
            <person name="Gan H.M."/>
            <person name="Lee S.M."/>
        </authorList>
    </citation>
    <scope>NUCLEOTIDE SEQUENCE [LARGE SCALE GENOMIC DNA]</scope>
    <source>
        <strain evidence="4 5">MSt1</strain>
    </source>
</reference>
<feature type="domain" description="Inosine/uridine-preferring nucleoside hydrolase" evidence="3">
    <location>
        <begin position="4"/>
        <end position="308"/>
    </location>
</feature>
<dbReference type="InterPro" id="IPR001910">
    <property type="entry name" value="Inosine/uridine_hydrolase_dom"/>
</dbReference>
<sequence length="317" mass="34256">MRKLIIDTDTGSDDAVAIIMALKSADVKVEAITTVCGNVPLELATKNALMTIEVANGQKPPLYVGAAKPLMRDLVTAVNVHGEDGMGDCDLIHPTLLPESRHAVDAILDLVERNPGEIEFVTIGPVTNIALAILKAPETMKKVKHIYTMGTSGFGPGNTTPVAEFNVYVDAEAYRIMLSSGIPMTIIGFDVCLGEAALTQDDMDVLLASGKPEAVFSVKCNRSLLEYNIQRCNEPIVDLPDAVAMGVVLWNEIVVEDKWCYCYVCTMEEAAYGQVILNDGSKLAISDGFAGHTPNAKVYKTINNPLFKQKLISLLVR</sequence>
<dbReference type="Gene3D" id="3.90.245.10">
    <property type="entry name" value="Ribonucleoside hydrolase-like"/>
    <property type="match status" value="1"/>
</dbReference>
<evidence type="ECO:0000313" key="5">
    <source>
        <dbReference type="Proteomes" id="UP000028123"/>
    </source>
</evidence>
<evidence type="ECO:0000313" key="4">
    <source>
        <dbReference type="EMBL" id="KEQ25059.1"/>
    </source>
</evidence>